<evidence type="ECO:0000256" key="9">
    <source>
        <dbReference type="SAM" id="MobiDB-lite"/>
    </source>
</evidence>
<dbReference type="PROSITE" id="PS51462">
    <property type="entry name" value="NUDIX"/>
    <property type="match status" value="1"/>
</dbReference>
<dbReference type="SMART" id="SM00425">
    <property type="entry name" value="TBOX"/>
    <property type="match status" value="1"/>
</dbReference>
<dbReference type="Proteomes" id="UP001488838">
    <property type="component" value="Unassembled WGS sequence"/>
</dbReference>
<dbReference type="GO" id="GO:0009653">
    <property type="term" value="P:anatomical structure morphogenesis"/>
    <property type="evidence" value="ECO:0007669"/>
    <property type="project" value="UniProtKB-ARBA"/>
</dbReference>
<dbReference type="InterPro" id="IPR035892">
    <property type="entry name" value="C2_domain_sf"/>
</dbReference>
<dbReference type="Gene3D" id="3.90.79.10">
    <property type="entry name" value="Nucleoside Triphosphate Pyrophosphohydrolase"/>
    <property type="match status" value="1"/>
</dbReference>
<organism evidence="13 14">
    <name type="scientific">Myodes glareolus</name>
    <name type="common">Bank vole</name>
    <name type="synonym">Clethrionomys glareolus</name>
    <dbReference type="NCBI Taxonomy" id="447135"/>
    <lineage>
        <taxon>Eukaryota</taxon>
        <taxon>Metazoa</taxon>
        <taxon>Chordata</taxon>
        <taxon>Craniata</taxon>
        <taxon>Vertebrata</taxon>
        <taxon>Euteleostomi</taxon>
        <taxon>Mammalia</taxon>
        <taxon>Eutheria</taxon>
        <taxon>Euarchontoglires</taxon>
        <taxon>Glires</taxon>
        <taxon>Rodentia</taxon>
        <taxon>Myomorpha</taxon>
        <taxon>Muroidea</taxon>
        <taxon>Cricetidae</taxon>
        <taxon>Arvicolinae</taxon>
        <taxon>Myodes</taxon>
    </lineage>
</organism>
<dbReference type="GO" id="GO:0098793">
    <property type="term" value="C:presynapse"/>
    <property type="evidence" value="ECO:0007669"/>
    <property type="project" value="GOC"/>
</dbReference>
<dbReference type="GO" id="GO:0016020">
    <property type="term" value="C:membrane"/>
    <property type="evidence" value="ECO:0007669"/>
    <property type="project" value="InterPro"/>
</dbReference>
<feature type="compositionally biased region" description="Pro residues" evidence="9">
    <location>
        <begin position="368"/>
        <end position="377"/>
    </location>
</feature>
<dbReference type="GO" id="GO:0003700">
    <property type="term" value="F:DNA-binding transcription factor activity"/>
    <property type="evidence" value="ECO:0007669"/>
    <property type="project" value="InterPro"/>
</dbReference>
<dbReference type="FunFam" id="2.60.40.820:FF:000006">
    <property type="entry name" value="T-box transcription factor"/>
    <property type="match status" value="1"/>
</dbReference>
<dbReference type="GO" id="GO:0010945">
    <property type="term" value="F:coenzyme A diphosphatase activity"/>
    <property type="evidence" value="ECO:0007669"/>
    <property type="project" value="InterPro"/>
</dbReference>
<feature type="region of interest" description="Disordered" evidence="9">
    <location>
        <begin position="348"/>
        <end position="414"/>
    </location>
</feature>
<evidence type="ECO:0000256" key="2">
    <source>
        <dbReference type="ARBA" id="ARBA00022737"/>
    </source>
</evidence>
<dbReference type="GO" id="GO:0005634">
    <property type="term" value="C:nucleus"/>
    <property type="evidence" value="ECO:0007669"/>
    <property type="project" value="UniProtKB-SubCell"/>
</dbReference>
<dbReference type="Gene3D" id="2.60.40.150">
    <property type="entry name" value="C2 domain"/>
    <property type="match status" value="2"/>
</dbReference>
<dbReference type="PROSITE" id="PS01283">
    <property type="entry name" value="TBOX_1"/>
    <property type="match status" value="1"/>
</dbReference>
<keyword evidence="1" id="KW-0479">Metal-binding</keyword>
<dbReference type="InterPro" id="IPR008967">
    <property type="entry name" value="p53-like_TF_DNA-bd_sf"/>
</dbReference>
<evidence type="ECO:0000256" key="5">
    <source>
        <dbReference type="ARBA" id="ARBA00023125"/>
    </source>
</evidence>
<sequence length="1020" mass="114129">MSFPSGSEAQATVEATGQGPKNPRVSSVMVQLEMKPLWEEFNQLGTEMIVTKAGRRMFPTFQVKILGMDTLADYALLMDFIPLDDKRYRYAFHSSAWLVAGKADPATPGRVHFHPDSPAKGAQWMRQIVSFDKLKLTNNLMDDNGHIILNSMHRYQPRFHVVFVDPRKDSARYAQENFKSFVFTETQFTAVTAYQNHRITQLKIASNPFAKGFRESDLDSWPVSPRPLLSITPRSRNNLGPCLIKGLAERKKEASKASASNSRTPTQPHHQLLPAPEVLLAPATYRPFPYQDLYPGAPGHVGIPRARLAPYPLPNITDDPAFSPLYAPPPKDPRPRPSWHCRVRLQALLEQAPSRRPPKPCSGRPGPIRFPTPPEAPPQQAHTLPTGPETPPHSPQQRPLPGPAWFPAPRRPAPSTSRVIWDMLPDCLSAEGERRCRQLLAGTTARLRSRPAAAAVLVPLCLVRGVPALLYTLRSSRLGRHKGQVSFPGGKCDPDDQDVIHTALRETQEELGLEVPEEHVWGVLQPVYDPRKATVVPVLANVGPLDLQSLRPNPEEVDEVFELSLAHLLQTQNQGYTHFCQGGHFRYTMPVFLNGPHRVWGLTAIITEFTLKLLAPDIYQPYLVVPELPRRPAGGRQRVSMQEHMAIDVSPGPIQPIRLISDYFPHFYPFLEPVLRAPGSQAMLAPAIHSASQLQSNPEPEGDSDDSTALGTLEFTLLFDADNSTLHCTAHRAKGLKPPASGSVDTYVKANLLPGAIKASQLRTRTVRGTRGPVWEETLTYHGFTYQDAGRKTLRLCVCEDSRLRRRRAPPLGELRVPLRKLVPNQARSFDICLEKRRLTKRPKSLDTARGMSVYEEEEMEAEVSGEERGRILLSLCYSSQRGGLLVGVLRCAHLAPMDANGYSDPFVRLFLHPGSGKRSKYKTSVRRKTLNPEFNEVGLSWENPEFFYAGHREELAQKTLLVSVWDYDLGTADDFIGGVTLSSRANGERLRHWRECLSRSDCRLELWHLLDSVPPQLGD</sequence>
<protein>
    <submittedName>
        <fullName evidence="13">Uncharacterized protein</fullName>
    </submittedName>
</protein>
<keyword evidence="3" id="KW-0106">Calcium</keyword>
<feature type="domain" description="Nudix hydrolase" evidence="12">
    <location>
        <begin position="447"/>
        <end position="593"/>
    </location>
</feature>
<dbReference type="CDD" id="cd20187">
    <property type="entry name" value="T-box_TBX1_10-like"/>
    <property type="match status" value="1"/>
</dbReference>
<dbReference type="GO" id="GO:0003677">
    <property type="term" value="F:DNA binding"/>
    <property type="evidence" value="ECO:0007669"/>
    <property type="project" value="UniProtKB-UniRule"/>
</dbReference>
<name>A0AAW0IFC0_MYOGA</name>
<dbReference type="InterPro" id="IPR000086">
    <property type="entry name" value="NUDIX_hydrolase_dom"/>
</dbReference>
<dbReference type="InterPro" id="IPR043566">
    <property type="entry name" value="Rabphilin/DOC2/Noc2"/>
</dbReference>
<reference evidence="13 14" key="1">
    <citation type="journal article" date="2023" name="bioRxiv">
        <title>Conserved and derived expression patterns and positive selection on dental genes reveal complex evolutionary context of ever-growing rodent molars.</title>
        <authorList>
            <person name="Calamari Z.T."/>
            <person name="Song A."/>
            <person name="Cohen E."/>
            <person name="Akter M."/>
            <person name="Roy R.D."/>
            <person name="Hallikas O."/>
            <person name="Christensen M.M."/>
            <person name="Li P."/>
            <person name="Marangoni P."/>
            <person name="Jernvall J."/>
            <person name="Klein O.D."/>
        </authorList>
    </citation>
    <scope>NUCLEOTIDE SEQUENCE [LARGE SCALE GENOMIC DNA]</scope>
    <source>
        <strain evidence="13">V071</strain>
    </source>
</reference>
<dbReference type="InterPro" id="IPR015797">
    <property type="entry name" value="NUDIX_hydrolase-like_dom_sf"/>
</dbReference>
<dbReference type="AlphaFoldDB" id="A0AAW0IFC0"/>
<dbReference type="PRINTS" id="PR00399">
    <property type="entry name" value="SYNAPTOTAGMN"/>
</dbReference>
<dbReference type="PROSITE" id="PS50004">
    <property type="entry name" value="C2"/>
    <property type="match status" value="2"/>
</dbReference>
<gene>
    <name evidence="13" type="ORF">U0070_005180</name>
</gene>
<dbReference type="SUPFAM" id="SSF49417">
    <property type="entry name" value="p53-like transcription factors"/>
    <property type="match status" value="1"/>
</dbReference>
<dbReference type="Pfam" id="PF00293">
    <property type="entry name" value="NUDIX"/>
    <property type="match status" value="1"/>
</dbReference>
<dbReference type="SUPFAM" id="SSF49562">
    <property type="entry name" value="C2 domain (Calcium/lipid-binding domain, CaLB)"/>
    <property type="match status" value="2"/>
</dbReference>
<evidence type="ECO:0000256" key="1">
    <source>
        <dbReference type="ARBA" id="ARBA00022723"/>
    </source>
</evidence>
<dbReference type="SUPFAM" id="SSF55811">
    <property type="entry name" value="Nudix"/>
    <property type="match status" value="1"/>
</dbReference>
<dbReference type="PANTHER" id="PTHR45729:SF7">
    <property type="entry name" value="DOUBLE C2-LIKE DOMAIN-CONTAINING PROTEIN GAMMA"/>
    <property type="match status" value="1"/>
</dbReference>
<feature type="compositionally biased region" description="Pro residues" evidence="9">
    <location>
        <begin position="388"/>
        <end position="412"/>
    </location>
</feature>
<comment type="caution">
    <text evidence="13">The sequence shown here is derived from an EMBL/GenBank/DDBJ whole genome shotgun (WGS) entry which is preliminary data.</text>
</comment>
<dbReference type="InterPro" id="IPR045121">
    <property type="entry name" value="CoAse"/>
</dbReference>
<dbReference type="Pfam" id="PF00907">
    <property type="entry name" value="T-box"/>
    <property type="match status" value="1"/>
</dbReference>
<evidence type="ECO:0000259" key="10">
    <source>
        <dbReference type="PROSITE" id="PS50004"/>
    </source>
</evidence>
<dbReference type="InterPro" id="IPR047022">
    <property type="entry name" value="Rabphilin_Doc2_C2A"/>
</dbReference>
<evidence type="ECO:0000256" key="3">
    <source>
        <dbReference type="ARBA" id="ARBA00022837"/>
    </source>
</evidence>
<dbReference type="PRINTS" id="PR00937">
    <property type="entry name" value="TBOX"/>
</dbReference>
<dbReference type="EMBL" id="JBBHLL010000138">
    <property type="protein sequence ID" value="KAK7813275.1"/>
    <property type="molecule type" value="Genomic_DNA"/>
</dbReference>
<keyword evidence="6" id="KW-0804">Transcription</keyword>
<comment type="subcellular location">
    <subcellularLocation>
        <location evidence="8">Nucleus</location>
    </subcellularLocation>
</comment>
<evidence type="ECO:0000256" key="6">
    <source>
        <dbReference type="ARBA" id="ARBA00023163"/>
    </source>
</evidence>
<dbReference type="InterPro" id="IPR036960">
    <property type="entry name" value="T-box_sf"/>
</dbReference>
<keyword evidence="2" id="KW-0677">Repeat</keyword>
<evidence type="ECO:0000256" key="8">
    <source>
        <dbReference type="PROSITE-ProRule" id="PRU00201"/>
    </source>
</evidence>
<accession>A0AAW0IFC0</accession>
<evidence type="ECO:0000256" key="7">
    <source>
        <dbReference type="ARBA" id="ARBA00023242"/>
    </source>
</evidence>
<dbReference type="PANTHER" id="PTHR45729">
    <property type="entry name" value="RABPHILIN, ISOFORM A"/>
    <property type="match status" value="1"/>
</dbReference>
<dbReference type="FunFam" id="2.60.40.150:FF:000032">
    <property type="entry name" value="Double c2-like domain-containing"/>
    <property type="match status" value="1"/>
</dbReference>
<comment type="caution">
    <text evidence="8">Lacks conserved residue(s) required for the propagation of feature annotation.</text>
</comment>
<dbReference type="GO" id="GO:0017158">
    <property type="term" value="P:regulation of calcium ion-dependent exocytosis"/>
    <property type="evidence" value="ECO:0007669"/>
    <property type="project" value="TreeGrafter"/>
</dbReference>
<feature type="domain" description="T-box" evidence="11">
    <location>
        <begin position="32"/>
        <end position="215"/>
    </location>
</feature>
<dbReference type="Pfam" id="PF00168">
    <property type="entry name" value="C2"/>
    <property type="match status" value="2"/>
</dbReference>
<evidence type="ECO:0000313" key="13">
    <source>
        <dbReference type="EMBL" id="KAK7813275.1"/>
    </source>
</evidence>
<keyword evidence="7 8" id="KW-0539">Nucleus</keyword>
<dbReference type="InterPro" id="IPR018186">
    <property type="entry name" value="TF_T-box_CS"/>
</dbReference>
<dbReference type="GO" id="GO:0006887">
    <property type="term" value="P:exocytosis"/>
    <property type="evidence" value="ECO:0007669"/>
    <property type="project" value="TreeGrafter"/>
</dbReference>
<dbReference type="CDD" id="cd04035">
    <property type="entry name" value="C2A_Rabphilin_Doc2"/>
    <property type="match status" value="1"/>
</dbReference>
<keyword evidence="4" id="KW-0805">Transcription regulation</keyword>
<dbReference type="InterPro" id="IPR001565">
    <property type="entry name" value="Synaptotagmin"/>
</dbReference>
<dbReference type="PROSITE" id="PS50252">
    <property type="entry name" value="TBOX_3"/>
    <property type="match status" value="1"/>
</dbReference>
<dbReference type="PROSITE" id="PS01264">
    <property type="entry name" value="TBOX_2"/>
    <property type="match status" value="1"/>
</dbReference>
<feature type="domain" description="C2" evidence="10">
    <location>
        <begin position="709"/>
        <end position="834"/>
    </location>
</feature>
<feature type="region of interest" description="Disordered" evidence="9">
    <location>
        <begin position="250"/>
        <end position="270"/>
    </location>
</feature>
<dbReference type="GO" id="GO:0046872">
    <property type="term" value="F:metal ion binding"/>
    <property type="evidence" value="ECO:0007669"/>
    <property type="project" value="UniProtKB-KW"/>
</dbReference>
<evidence type="ECO:0000313" key="14">
    <source>
        <dbReference type="Proteomes" id="UP001488838"/>
    </source>
</evidence>
<dbReference type="CDD" id="cd03426">
    <property type="entry name" value="NUDIX_CoAse_Nudt7"/>
    <property type="match status" value="1"/>
</dbReference>
<dbReference type="SMART" id="SM00239">
    <property type="entry name" value="C2"/>
    <property type="match status" value="2"/>
</dbReference>
<dbReference type="Gene3D" id="2.60.40.820">
    <property type="entry name" value="Transcription factor, T-box"/>
    <property type="match status" value="1"/>
</dbReference>
<feature type="region of interest" description="Disordered" evidence="9">
    <location>
        <begin position="1"/>
        <end position="24"/>
    </location>
</feature>
<dbReference type="GO" id="GO:0061669">
    <property type="term" value="P:spontaneous neurotransmitter secretion"/>
    <property type="evidence" value="ECO:0007669"/>
    <property type="project" value="TreeGrafter"/>
</dbReference>
<evidence type="ECO:0000256" key="4">
    <source>
        <dbReference type="ARBA" id="ARBA00023015"/>
    </source>
</evidence>
<proteinExistence type="predicted"/>
<feature type="domain" description="C2" evidence="10">
    <location>
        <begin position="868"/>
        <end position="1009"/>
    </location>
</feature>
<evidence type="ECO:0000259" key="12">
    <source>
        <dbReference type="PROSITE" id="PS51462"/>
    </source>
</evidence>
<keyword evidence="14" id="KW-1185">Reference proteome</keyword>
<dbReference type="InterPro" id="IPR000008">
    <property type="entry name" value="C2_dom"/>
</dbReference>
<keyword evidence="5 8" id="KW-0238">DNA-binding</keyword>
<dbReference type="FunFam" id="2.60.40.150:FF:000023">
    <property type="entry name" value="Double C2-like domain-containing protein"/>
    <property type="match status" value="1"/>
</dbReference>
<dbReference type="InterPro" id="IPR046360">
    <property type="entry name" value="T-box_DNA-bd"/>
</dbReference>
<evidence type="ECO:0000259" key="11">
    <source>
        <dbReference type="PROSITE" id="PS50252"/>
    </source>
</evidence>
<feature type="compositionally biased region" description="Polar residues" evidence="9">
    <location>
        <begin position="1"/>
        <end position="15"/>
    </location>
</feature>
<dbReference type="GO" id="GO:0045893">
    <property type="term" value="P:positive regulation of DNA-templated transcription"/>
    <property type="evidence" value="ECO:0007669"/>
    <property type="project" value="InterPro"/>
</dbReference>